<dbReference type="Gene3D" id="3.40.50.300">
    <property type="entry name" value="P-loop containing nucleotide triphosphate hydrolases"/>
    <property type="match status" value="1"/>
</dbReference>
<evidence type="ECO:0000256" key="1">
    <source>
        <dbReference type="ARBA" id="ARBA00008535"/>
    </source>
</evidence>
<dbReference type="PANTHER" id="PTHR10903">
    <property type="entry name" value="GTPASE, IMAP FAMILY MEMBER-RELATED"/>
    <property type="match status" value="1"/>
</dbReference>
<comment type="similarity">
    <text evidence="1">Belongs to the TRAFAC class TrmE-Era-EngA-EngB-Septin-like GTPase superfamily. AIG1/Toc34/Toc159-like paraseptin GTPase family. IAN subfamily.</text>
</comment>
<proteinExistence type="inferred from homology"/>
<reference evidence="5" key="2">
    <citation type="submission" date="2023-04" db="EMBL/GenBank/DDBJ databases">
        <authorList>
            <person name="Bu L."/>
            <person name="Lu L."/>
            <person name="Laidemitt M.R."/>
            <person name="Zhang S.M."/>
            <person name="Mutuku M."/>
            <person name="Mkoji G."/>
            <person name="Steinauer M."/>
            <person name="Loker E.S."/>
        </authorList>
    </citation>
    <scope>NUCLEOTIDE SEQUENCE</scope>
    <source>
        <strain evidence="5">KasaAsao</strain>
        <tissue evidence="5">Whole Snail</tissue>
    </source>
</reference>
<dbReference type="InterPro" id="IPR006703">
    <property type="entry name" value="G_AIG1"/>
</dbReference>
<protein>
    <submittedName>
        <fullName evidence="5">GTPase IMAP family member 4</fullName>
    </submittedName>
</protein>
<reference evidence="5" key="1">
    <citation type="journal article" date="2023" name="PLoS Negl. Trop. Dis.">
        <title>A genome sequence for Biomphalaria pfeifferi, the major vector snail for the human-infecting parasite Schistosoma mansoni.</title>
        <authorList>
            <person name="Bu L."/>
            <person name="Lu L."/>
            <person name="Laidemitt M.R."/>
            <person name="Zhang S.M."/>
            <person name="Mutuku M."/>
            <person name="Mkoji G."/>
            <person name="Steinauer M."/>
            <person name="Loker E.S."/>
        </authorList>
    </citation>
    <scope>NUCLEOTIDE SEQUENCE</scope>
    <source>
        <strain evidence="5">KasaAsao</strain>
    </source>
</reference>
<dbReference type="GO" id="GO:0005525">
    <property type="term" value="F:GTP binding"/>
    <property type="evidence" value="ECO:0007669"/>
    <property type="project" value="UniProtKB-KW"/>
</dbReference>
<evidence type="ECO:0000313" key="5">
    <source>
        <dbReference type="EMBL" id="KAK0045166.1"/>
    </source>
</evidence>
<gene>
    <name evidence="5" type="ORF">Bpfe_025438</name>
</gene>
<dbReference type="AlphaFoldDB" id="A0AAD8AZG6"/>
<feature type="domain" description="AIG1-type G" evidence="4">
    <location>
        <begin position="8"/>
        <end position="221"/>
    </location>
</feature>
<name>A0AAD8AZG6_BIOPF</name>
<dbReference type="Proteomes" id="UP001233172">
    <property type="component" value="Unassembled WGS sequence"/>
</dbReference>
<dbReference type="PANTHER" id="PTHR10903:SF184">
    <property type="entry name" value="GTP-BINDING PROTEIN A"/>
    <property type="match status" value="1"/>
</dbReference>
<accession>A0AAD8AZG6</accession>
<dbReference type="InterPro" id="IPR045058">
    <property type="entry name" value="GIMA/IAN/Toc"/>
</dbReference>
<evidence type="ECO:0000313" key="6">
    <source>
        <dbReference type="Proteomes" id="UP001233172"/>
    </source>
</evidence>
<organism evidence="5 6">
    <name type="scientific">Biomphalaria pfeifferi</name>
    <name type="common">Bloodfluke planorb</name>
    <name type="synonym">Freshwater snail</name>
    <dbReference type="NCBI Taxonomy" id="112525"/>
    <lineage>
        <taxon>Eukaryota</taxon>
        <taxon>Metazoa</taxon>
        <taxon>Spiralia</taxon>
        <taxon>Lophotrochozoa</taxon>
        <taxon>Mollusca</taxon>
        <taxon>Gastropoda</taxon>
        <taxon>Heterobranchia</taxon>
        <taxon>Euthyneura</taxon>
        <taxon>Panpulmonata</taxon>
        <taxon>Hygrophila</taxon>
        <taxon>Lymnaeoidea</taxon>
        <taxon>Planorbidae</taxon>
        <taxon>Biomphalaria</taxon>
    </lineage>
</organism>
<comment type="caution">
    <text evidence="5">The sequence shown here is derived from an EMBL/GenBank/DDBJ whole genome shotgun (WGS) entry which is preliminary data.</text>
</comment>
<evidence type="ECO:0000259" key="4">
    <source>
        <dbReference type="PROSITE" id="PS51720"/>
    </source>
</evidence>
<sequence>MSSISASTKEITAILLGKTGYGKSATGNTLLGFDRFEVVRVTSMSSITKLIFYETITIDGCRWNIYDTPGLMVADKNVEDIKAAVDDMSKVMRICQERNHGGIVFLLIYTINNTFSAEDRKTFEVLESIFGNRNFWKRCVLVLTKLDTLEGTFNEWLSSQRGCFTELKAKCGGNVVAVCNQDNNDGRRTLKINTREELQQVILRLASSGPSYTLKEYESYENLRNNIVLEYELPSLQSKYNEEINEIREQRLKVKRRRHREALLQRIAILKDRILEKDNGTGILQTFINSLDLEIQSTPNHWYFFFF</sequence>
<keyword evidence="2" id="KW-0547">Nucleotide-binding</keyword>
<evidence type="ECO:0000256" key="3">
    <source>
        <dbReference type="ARBA" id="ARBA00023134"/>
    </source>
</evidence>
<dbReference type="Pfam" id="PF04548">
    <property type="entry name" value="AIG1"/>
    <property type="match status" value="1"/>
</dbReference>
<dbReference type="SUPFAM" id="SSF52540">
    <property type="entry name" value="P-loop containing nucleoside triphosphate hydrolases"/>
    <property type="match status" value="1"/>
</dbReference>
<evidence type="ECO:0000256" key="2">
    <source>
        <dbReference type="ARBA" id="ARBA00022741"/>
    </source>
</evidence>
<dbReference type="InterPro" id="IPR027417">
    <property type="entry name" value="P-loop_NTPase"/>
</dbReference>
<dbReference type="EMBL" id="JASAOG010000185">
    <property type="protein sequence ID" value="KAK0045166.1"/>
    <property type="molecule type" value="Genomic_DNA"/>
</dbReference>
<dbReference type="PROSITE" id="PS51720">
    <property type="entry name" value="G_AIG1"/>
    <property type="match status" value="1"/>
</dbReference>
<keyword evidence="3" id="KW-0342">GTP-binding</keyword>
<keyword evidence="6" id="KW-1185">Reference proteome</keyword>